<dbReference type="InterPro" id="IPR036291">
    <property type="entry name" value="NAD(P)-bd_dom_sf"/>
</dbReference>
<reference evidence="7 8" key="1">
    <citation type="submission" date="2014-11" db="EMBL/GenBank/DDBJ databases">
        <title>Draft Genome Sequences of Xanthomonas vesicatoria Strains from the Balkan Peninsula.</title>
        <authorList>
            <person name="Vancheva T."/>
            <person name="Lefeuvre P."/>
            <person name="Bogatzevska N."/>
            <person name="Moncheva P."/>
            <person name="Koebnik R."/>
        </authorList>
    </citation>
    <scope>NUCLEOTIDE SEQUENCE [LARGE SCALE GENOMIC DNA]</scope>
    <source>
        <strain evidence="7 8">53M</strain>
    </source>
</reference>
<dbReference type="GO" id="GO:0043115">
    <property type="term" value="F:precorrin-2 dehydrogenase activity"/>
    <property type="evidence" value="ECO:0007669"/>
    <property type="project" value="UniProtKB-EC"/>
</dbReference>
<dbReference type="Pfam" id="PF13241">
    <property type="entry name" value="NAD_binding_7"/>
    <property type="match status" value="1"/>
</dbReference>
<evidence type="ECO:0000256" key="1">
    <source>
        <dbReference type="ARBA" id="ARBA00005010"/>
    </source>
</evidence>
<dbReference type="GO" id="GO:0019354">
    <property type="term" value="P:siroheme biosynthetic process"/>
    <property type="evidence" value="ECO:0007669"/>
    <property type="project" value="InterPro"/>
</dbReference>
<dbReference type="InterPro" id="IPR006367">
    <property type="entry name" value="Sirohaem_synthase_N"/>
</dbReference>
<feature type="non-terminal residue" evidence="7">
    <location>
        <position position="118"/>
    </location>
</feature>
<evidence type="ECO:0000256" key="3">
    <source>
        <dbReference type="ARBA" id="ARBA00023002"/>
    </source>
</evidence>
<evidence type="ECO:0000256" key="5">
    <source>
        <dbReference type="ARBA" id="ARBA00023244"/>
    </source>
</evidence>
<keyword evidence="3" id="KW-0560">Oxidoreductase</keyword>
<dbReference type="Gene3D" id="3.40.50.720">
    <property type="entry name" value="NAD(P)-binding Rossmann-like Domain"/>
    <property type="match status" value="1"/>
</dbReference>
<comment type="caution">
    <text evidence="7">The sequence shown here is derived from an EMBL/GenBank/DDBJ whole genome shotgun (WGS) entry which is preliminary data.</text>
</comment>
<evidence type="ECO:0000256" key="2">
    <source>
        <dbReference type="ARBA" id="ARBA00012400"/>
    </source>
</evidence>
<dbReference type="EMBL" id="JSYJ01000260">
    <property type="protein sequence ID" value="KHM90246.1"/>
    <property type="molecule type" value="Genomic_DNA"/>
</dbReference>
<gene>
    <name evidence="7" type="ORF">OR61_22550</name>
</gene>
<dbReference type="PANTHER" id="PTHR35330:SF1">
    <property type="entry name" value="SIROHEME BIOSYNTHESIS PROTEIN MET8"/>
    <property type="match status" value="1"/>
</dbReference>
<dbReference type="NCBIfam" id="TIGR01470">
    <property type="entry name" value="cysG_Nterm"/>
    <property type="match status" value="1"/>
</dbReference>
<sequence length="118" mass="12260">MTSAFPLLVDLRGRAVLVVGGGADAERATAALLQAGALPLVGAPELSPQLREWAQAGQLRWLAGRFDPAWLDLPDQPLWLTIAASTAPDLNDALRAAASARHLLTHDATPAVSAAPPV</sequence>
<comment type="pathway">
    <text evidence="1">Porphyrin-containing compound metabolism; siroheme biosynthesis; sirohydrochlorin from precorrin-2: step 1/1.</text>
</comment>
<comment type="catalytic activity">
    <reaction evidence="6">
        <text>precorrin-2 + NAD(+) = sirohydrochlorin + NADH + 2 H(+)</text>
        <dbReference type="Rhea" id="RHEA:15613"/>
        <dbReference type="ChEBI" id="CHEBI:15378"/>
        <dbReference type="ChEBI" id="CHEBI:57540"/>
        <dbReference type="ChEBI" id="CHEBI:57945"/>
        <dbReference type="ChEBI" id="CHEBI:58351"/>
        <dbReference type="ChEBI" id="CHEBI:58827"/>
        <dbReference type="EC" id="1.3.1.76"/>
    </reaction>
</comment>
<dbReference type="SUPFAM" id="SSF51735">
    <property type="entry name" value="NAD(P)-binding Rossmann-fold domains"/>
    <property type="match status" value="1"/>
</dbReference>
<proteinExistence type="predicted"/>
<dbReference type="AlphaFoldDB" id="A0AAJ0N257"/>
<protein>
    <recommendedName>
        <fullName evidence="2">precorrin-2 dehydrogenase</fullName>
        <ecNumber evidence="2">1.3.1.76</ecNumber>
    </recommendedName>
</protein>
<dbReference type="PANTHER" id="PTHR35330">
    <property type="entry name" value="SIROHEME BIOSYNTHESIS PROTEIN MET8"/>
    <property type="match status" value="1"/>
</dbReference>
<name>A0AAJ0N257_9XANT</name>
<dbReference type="Proteomes" id="UP000030969">
    <property type="component" value="Unassembled WGS sequence"/>
</dbReference>
<evidence type="ECO:0000313" key="7">
    <source>
        <dbReference type="EMBL" id="KHM90246.1"/>
    </source>
</evidence>
<dbReference type="RefSeq" id="WP_039429830.1">
    <property type="nucleotide sequence ID" value="NZ_JSYJ01000260.1"/>
</dbReference>
<evidence type="ECO:0000256" key="6">
    <source>
        <dbReference type="ARBA" id="ARBA00047561"/>
    </source>
</evidence>
<evidence type="ECO:0000313" key="8">
    <source>
        <dbReference type="Proteomes" id="UP000030969"/>
    </source>
</evidence>
<dbReference type="GO" id="GO:0004325">
    <property type="term" value="F:ferrochelatase activity"/>
    <property type="evidence" value="ECO:0007669"/>
    <property type="project" value="InterPro"/>
</dbReference>
<keyword evidence="4" id="KW-0520">NAD</keyword>
<keyword evidence="5" id="KW-0627">Porphyrin biosynthesis</keyword>
<dbReference type="EC" id="1.3.1.76" evidence="2"/>
<dbReference type="InterPro" id="IPR028161">
    <property type="entry name" value="Met8-like"/>
</dbReference>
<organism evidence="7 8">
    <name type="scientific">Xanthomonas vesicatoria</name>
    <dbReference type="NCBI Taxonomy" id="56460"/>
    <lineage>
        <taxon>Bacteria</taxon>
        <taxon>Pseudomonadati</taxon>
        <taxon>Pseudomonadota</taxon>
        <taxon>Gammaproteobacteria</taxon>
        <taxon>Lysobacterales</taxon>
        <taxon>Lysobacteraceae</taxon>
        <taxon>Xanthomonas</taxon>
    </lineage>
</organism>
<accession>A0AAJ0N257</accession>
<evidence type="ECO:0000256" key="4">
    <source>
        <dbReference type="ARBA" id="ARBA00023027"/>
    </source>
</evidence>